<feature type="transmembrane region" description="Helical" evidence="5">
    <location>
        <begin position="1085"/>
        <end position="1106"/>
    </location>
</feature>
<evidence type="ECO:0000313" key="9">
    <source>
        <dbReference type="Proteomes" id="UP000237347"/>
    </source>
</evidence>
<evidence type="ECO:0000256" key="1">
    <source>
        <dbReference type="ARBA" id="ARBA00004141"/>
    </source>
</evidence>
<feature type="domain" description="Nodulin-like" evidence="6">
    <location>
        <begin position="23"/>
        <end position="268"/>
    </location>
</feature>
<dbReference type="PANTHER" id="PTHR21576">
    <property type="entry name" value="UNCHARACTERIZED NODULIN-LIKE PROTEIN"/>
    <property type="match status" value="1"/>
</dbReference>
<evidence type="ECO:0000256" key="2">
    <source>
        <dbReference type="ARBA" id="ARBA00022692"/>
    </source>
</evidence>
<dbReference type="InterPro" id="IPR056555">
    <property type="entry name" value="NFD4_C"/>
</dbReference>
<dbReference type="InterPro" id="IPR036259">
    <property type="entry name" value="MFS_trans_sf"/>
</dbReference>
<feature type="transmembrane region" description="Helical" evidence="5">
    <location>
        <begin position="508"/>
        <end position="529"/>
    </location>
</feature>
<evidence type="ECO:0000256" key="3">
    <source>
        <dbReference type="ARBA" id="ARBA00022989"/>
    </source>
</evidence>
<evidence type="ECO:0000259" key="7">
    <source>
        <dbReference type="Pfam" id="PF23262"/>
    </source>
</evidence>
<organism evidence="8 9">
    <name type="scientific">Quercus suber</name>
    <name type="common">Cork oak</name>
    <dbReference type="NCBI Taxonomy" id="58331"/>
    <lineage>
        <taxon>Eukaryota</taxon>
        <taxon>Viridiplantae</taxon>
        <taxon>Streptophyta</taxon>
        <taxon>Embryophyta</taxon>
        <taxon>Tracheophyta</taxon>
        <taxon>Spermatophyta</taxon>
        <taxon>Magnoliopsida</taxon>
        <taxon>eudicotyledons</taxon>
        <taxon>Gunneridae</taxon>
        <taxon>Pentapetalae</taxon>
        <taxon>rosids</taxon>
        <taxon>fabids</taxon>
        <taxon>Fagales</taxon>
        <taxon>Fagaceae</taxon>
        <taxon>Quercus</taxon>
    </lineage>
</organism>
<feature type="transmembrane region" description="Helical" evidence="5">
    <location>
        <begin position="419"/>
        <end position="441"/>
    </location>
</feature>
<dbReference type="CDD" id="cd17354">
    <property type="entry name" value="MFS_Mch1p_like"/>
    <property type="match status" value="2"/>
</dbReference>
<feature type="transmembrane region" description="Helical" evidence="5">
    <location>
        <begin position="394"/>
        <end position="413"/>
    </location>
</feature>
<protein>
    <submittedName>
        <fullName evidence="8">Protein nuclear fusion defective 4</fullName>
    </submittedName>
</protein>
<feature type="transmembrane region" description="Helical" evidence="5">
    <location>
        <begin position="118"/>
        <end position="141"/>
    </location>
</feature>
<reference evidence="8 9" key="1">
    <citation type="journal article" date="2018" name="Sci. Data">
        <title>The draft genome sequence of cork oak.</title>
        <authorList>
            <person name="Ramos A.M."/>
            <person name="Usie A."/>
            <person name="Barbosa P."/>
            <person name="Barros P.M."/>
            <person name="Capote T."/>
            <person name="Chaves I."/>
            <person name="Simoes F."/>
            <person name="Abreu I."/>
            <person name="Carrasquinho I."/>
            <person name="Faro C."/>
            <person name="Guimaraes J.B."/>
            <person name="Mendonca D."/>
            <person name="Nobrega F."/>
            <person name="Rodrigues L."/>
            <person name="Saibo N.J.M."/>
            <person name="Varela M.C."/>
            <person name="Egas C."/>
            <person name="Matos J."/>
            <person name="Miguel C.M."/>
            <person name="Oliveira M.M."/>
            <person name="Ricardo C.P."/>
            <person name="Goncalves S."/>
        </authorList>
    </citation>
    <scope>NUCLEOTIDE SEQUENCE [LARGE SCALE GENOMIC DNA]</scope>
    <source>
        <strain evidence="9">cv. HL8</strain>
    </source>
</reference>
<feature type="transmembrane region" description="Helical" evidence="5">
    <location>
        <begin position="648"/>
        <end position="669"/>
    </location>
</feature>
<dbReference type="FunFam" id="1.20.1250.20:FF:000446">
    <property type="entry name" value="Nodulin family protein"/>
    <property type="match status" value="2"/>
</dbReference>
<feature type="transmembrane region" description="Helical" evidence="5">
    <location>
        <begin position="585"/>
        <end position="606"/>
    </location>
</feature>
<evidence type="ECO:0000313" key="8">
    <source>
        <dbReference type="EMBL" id="KAK7833016.1"/>
    </source>
</evidence>
<feature type="transmembrane region" description="Helical" evidence="5">
    <location>
        <begin position="453"/>
        <end position="470"/>
    </location>
</feature>
<name>A0AAW0K3W1_QUESU</name>
<feature type="transmembrane region" description="Helical" evidence="5">
    <location>
        <begin position="21"/>
        <end position="43"/>
    </location>
</feature>
<dbReference type="PANTHER" id="PTHR21576:SF156">
    <property type="entry name" value="PROTEIN NUCLEAR FUSION DEFECTIVE 4-LIKE"/>
    <property type="match status" value="1"/>
</dbReference>
<feature type="domain" description="NFD4 C-terminal" evidence="7">
    <location>
        <begin position="324"/>
        <end position="535"/>
    </location>
</feature>
<gene>
    <name evidence="8" type="primary">NFD4_6</name>
    <name evidence="8" type="ORF">CFP56_026024</name>
</gene>
<evidence type="ECO:0000256" key="5">
    <source>
        <dbReference type="SAM" id="Phobius"/>
    </source>
</evidence>
<dbReference type="Gene3D" id="1.20.1250.20">
    <property type="entry name" value="MFS general substrate transporter like domains"/>
    <property type="match status" value="2"/>
</dbReference>
<accession>A0AAW0K3W1</accession>
<dbReference type="Proteomes" id="UP000237347">
    <property type="component" value="Unassembled WGS sequence"/>
</dbReference>
<dbReference type="EMBL" id="PKMF04000414">
    <property type="protein sequence ID" value="KAK7833016.1"/>
    <property type="molecule type" value="Genomic_DNA"/>
</dbReference>
<dbReference type="Pfam" id="PF06813">
    <property type="entry name" value="Nodulin-like"/>
    <property type="match status" value="2"/>
</dbReference>
<proteinExistence type="predicted"/>
<dbReference type="GO" id="GO:0016020">
    <property type="term" value="C:membrane"/>
    <property type="evidence" value="ECO:0007669"/>
    <property type="project" value="UniProtKB-SubCell"/>
</dbReference>
<evidence type="ECO:0000256" key="4">
    <source>
        <dbReference type="ARBA" id="ARBA00023136"/>
    </source>
</evidence>
<feature type="transmembrane region" description="Helical" evidence="5">
    <location>
        <begin position="996"/>
        <end position="1019"/>
    </location>
</feature>
<keyword evidence="4 5" id="KW-0472">Membrane</keyword>
<feature type="transmembrane region" description="Helical" evidence="5">
    <location>
        <begin position="713"/>
        <end position="737"/>
    </location>
</feature>
<feature type="transmembrane region" description="Helical" evidence="5">
    <location>
        <begin position="185"/>
        <end position="205"/>
    </location>
</feature>
<feature type="domain" description="NFD4 C-terminal" evidence="7">
    <location>
        <begin position="897"/>
        <end position="1112"/>
    </location>
</feature>
<comment type="caution">
    <text evidence="8">The sequence shown here is derived from an EMBL/GenBank/DDBJ whole genome shotgun (WGS) entry which is preliminary data.</text>
</comment>
<comment type="subcellular location">
    <subcellularLocation>
        <location evidence="1">Membrane</location>
        <topology evidence="1">Multi-pass membrane protein</topology>
    </subcellularLocation>
</comment>
<feature type="transmembrane region" description="Helical" evidence="5">
    <location>
        <begin position="896"/>
        <end position="920"/>
    </location>
</feature>
<feature type="transmembrane region" description="Helical" evidence="5">
    <location>
        <begin position="743"/>
        <end position="763"/>
    </location>
</feature>
<evidence type="ECO:0000259" key="6">
    <source>
        <dbReference type="Pfam" id="PF06813"/>
    </source>
</evidence>
<dbReference type="AlphaFoldDB" id="A0AAW0K3W1"/>
<feature type="transmembrane region" description="Helical" evidence="5">
    <location>
        <begin position="809"/>
        <end position="828"/>
    </location>
</feature>
<dbReference type="InterPro" id="IPR010658">
    <property type="entry name" value="Nodulin-like"/>
</dbReference>
<feature type="transmembrane region" description="Helical" evidence="5">
    <location>
        <begin position="319"/>
        <end position="343"/>
    </location>
</feature>
<feature type="transmembrane region" description="Helical" evidence="5">
    <location>
        <begin position="775"/>
        <end position="797"/>
    </location>
</feature>
<keyword evidence="2 5" id="KW-0812">Transmembrane</keyword>
<keyword evidence="9" id="KW-1185">Reference proteome</keyword>
<dbReference type="Pfam" id="PF23262">
    <property type="entry name" value="NFD4_C"/>
    <property type="match status" value="2"/>
</dbReference>
<feature type="transmembrane region" description="Helical" evidence="5">
    <location>
        <begin position="153"/>
        <end position="173"/>
    </location>
</feature>
<feature type="domain" description="Nodulin-like" evidence="6">
    <location>
        <begin position="585"/>
        <end position="828"/>
    </location>
</feature>
<feature type="transmembrane region" description="Helical" evidence="5">
    <location>
        <begin position="932"/>
        <end position="950"/>
    </location>
</feature>
<dbReference type="SUPFAM" id="SSF103473">
    <property type="entry name" value="MFS general substrate transporter"/>
    <property type="match status" value="2"/>
</dbReference>
<sequence>MDFRKPNGLFSNKSFIFQLLTGPWFMVFASLLIMSTAGTPYAFGLYSSEIKSVLGYDQTTLNLISFFKDVGTNVGILPGLINEVTPPWVVLSTGALVNFLGYFMIWLSVTEKIAKPQVWMMCLYIFLGANSTAFANTGALVTCVKNFPESRGVVLGLLKGYVGLTGAIITQLYHAFYGNDTKSLILLLGWLPAAISFAFLRTIRIMKVNRRQNELQVFYNFLYISLGLAGFLMVMIIVEQKVTFSQSEYGGSVAAVLLLLFLPLAVVIMEEQSTTASFAQSIPDTTNLVPELDKEKHVSCWKNVFSPPDRGDDYTILQALFSIDMLILFFSAICGVGGTLTAIDNLGQMGTSLGYPTRSISTFVSLVSIWNYLGRVTSGLVSEILLKKYKFPRPLMLTLVLLLACVGHLLIAFNPPGGLYVASIIIGFSFGAQWPLLFAIISEIFGLKYYSTLYNFGSVASPIGLYVLNVKVTGHLYDKEARKQLAASGQVRNAGEALNCIGVECFKLSFIIITAVTLFGSLVSLFLVLRTRKFYKSDIYKKFREEAKLAEREMAMAGDHIGPENGPWAEMKGGLTLQILKGRRFMMFGSLLIMNTAGLSYIFGLYSSEIKSSLGYDQTTLNLISFYKDLGANIGIISGLINEITPPWVVLAMGAGFNFFGYFMIWLSVTGRVAKPHVWQMCLYICLGSNSQPFVNTGALVTCIKNFPESRGVLIGVLKGYTGLSGAVITQLYHAIYGDDAKSLILLIAWLPAAVCLTFLRTMRIMKAPRQPNELNLLYNFLYISLGLAGFLMIIIIVEKRVTFTQSEYGGSAAMVLFLLFLPLAVVIRDEYRLWKSKNEAMNDPSPITVTTEEAISNGASTISVTTSAQNNKQVSCWQTAFQPPDRGEDYTILQALFSIDMLLIFFATICGLGGTLTVIDNLGQIGASLGYPKQSISTFVSLVSIWNYLGRVVAGITSEIFITKYKIPRTLMLTLTLLVSCIGHLLIAFNIPNGIYFASVIIGFCFGAQWPLLFAIISEIFGLKYYSTLFNFAAVASPIGSYLLNVRVTGHLYDKEAEKQMAASGLIRKVGEDLKCNGVECFKLSFIIIAAVTFSGTLVSFILMLRTRKFYKSDIYKKFSENENQAQTKTVMAGDGAQLVEAQVR</sequence>
<feature type="transmembrane region" description="Helical" evidence="5">
    <location>
        <begin position="217"/>
        <end position="237"/>
    </location>
</feature>
<feature type="transmembrane region" description="Helical" evidence="5">
    <location>
        <begin position="355"/>
        <end position="373"/>
    </location>
</feature>
<feature type="transmembrane region" description="Helical" evidence="5">
    <location>
        <begin position="971"/>
        <end position="990"/>
    </location>
</feature>
<feature type="transmembrane region" description="Helical" evidence="5">
    <location>
        <begin position="1026"/>
        <end position="1045"/>
    </location>
</feature>
<feature type="transmembrane region" description="Helical" evidence="5">
    <location>
        <begin position="249"/>
        <end position="269"/>
    </location>
</feature>
<keyword evidence="3 5" id="KW-1133">Transmembrane helix</keyword>
<feature type="transmembrane region" description="Helical" evidence="5">
    <location>
        <begin position="88"/>
        <end position="106"/>
    </location>
</feature>